<sequence>MSNEPLGEKVRNMNSAPISLTAFGLYMMLIPGVGLMIAPERLLDLFGLSHGGHFWMARVIGLLAFIIGVFQFSIARYALERLYPVTVAQRYFAALVFIALWVKGEAQVAILLFAVVDMAGATWTLLAKKRSR</sequence>
<protein>
    <recommendedName>
        <fullName evidence="4">EamA-like transporter family protein</fullName>
    </recommendedName>
</protein>
<gene>
    <name evidence="2" type="ORF">A6D6_03176</name>
</gene>
<organism evidence="2 3">
    <name type="scientific">Alcanivorax xiamenensis</name>
    <dbReference type="NCBI Taxonomy" id="1177156"/>
    <lineage>
        <taxon>Bacteria</taxon>
        <taxon>Pseudomonadati</taxon>
        <taxon>Pseudomonadota</taxon>
        <taxon>Gammaproteobacteria</taxon>
        <taxon>Oceanospirillales</taxon>
        <taxon>Alcanivoracaceae</taxon>
        <taxon>Alcanivorax</taxon>
    </lineage>
</organism>
<proteinExistence type="predicted"/>
<evidence type="ECO:0008006" key="4">
    <source>
        <dbReference type="Google" id="ProtNLM"/>
    </source>
</evidence>
<dbReference type="RefSeq" id="WP_159661282.1">
    <property type="nucleotide sequence ID" value="NZ_AQPF01000033.1"/>
</dbReference>
<keyword evidence="1" id="KW-1133">Transmembrane helix</keyword>
<dbReference type="EMBL" id="AQPF01000033">
    <property type="protein sequence ID" value="KAF0804339.1"/>
    <property type="molecule type" value="Genomic_DNA"/>
</dbReference>
<evidence type="ECO:0000313" key="3">
    <source>
        <dbReference type="Proteomes" id="UP000771797"/>
    </source>
</evidence>
<dbReference type="Proteomes" id="UP000771797">
    <property type="component" value="Unassembled WGS sequence"/>
</dbReference>
<comment type="caution">
    <text evidence="2">The sequence shown here is derived from an EMBL/GenBank/DDBJ whole genome shotgun (WGS) entry which is preliminary data.</text>
</comment>
<keyword evidence="3" id="KW-1185">Reference proteome</keyword>
<accession>A0ABQ6Y5X8</accession>
<feature type="transmembrane region" description="Helical" evidence="1">
    <location>
        <begin position="20"/>
        <end position="38"/>
    </location>
</feature>
<feature type="transmembrane region" description="Helical" evidence="1">
    <location>
        <begin position="82"/>
        <end position="102"/>
    </location>
</feature>
<reference evidence="2 3" key="1">
    <citation type="submission" date="2012-09" db="EMBL/GenBank/DDBJ databases">
        <title>Genome Sequence of alkane-degrading Bacterium Alcanivorax sp. 6-D-6.</title>
        <authorList>
            <person name="Lai Q."/>
            <person name="Shao Z."/>
        </authorList>
    </citation>
    <scope>NUCLEOTIDE SEQUENCE [LARGE SCALE GENOMIC DNA]</scope>
    <source>
        <strain evidence="2 3">6-D-6</strain>
    </source>
</reference>
<keyword evidence="1" id="KW-0472">Membrane</keyword>
<feature type="transmembrane region" description="Helical" evidence="1">
    <location>
        <begin position="50"/>
        <end position="70"/>
    </location>
</feature>
<name>A0ABQ6Y5X8_9GAMM</name>
<feature type="transmembrane region" description="Helical" evidence="1">
    <location>
        <begin position="108"/>
        <end position="126"/>
    </location>
</feature>
<evidence type="ECO:0000313" key="2">
    <source>
        <dbReference type="EMBL" id="KAF0804339.1"/>
    </source>
</evidence>
<evidence type="ECO:0000256" key="1">
    <source>
        <dbReference type="SAM" id="Phobius"/>
    </source>
</evidence>
<keyword evidence="1" id="KW-0812">Transmembrane</keyword>